<name>A0ABU8XQJ8_9PROT</name>
<evidence type="ECO:0000313" key="5">
    <source>
        <dbReference type="Proteomes" id="UP001375743"/>
    </source>
</evidence>
<dbReference type="InterPro" id="IPR008978">
    <property type="entry name" value="HSP20-like_chaperone"/>
</dbReference>
<evidence type="ECO:0000313" key="4">
    <source>
        <dbReference type="EMBL" id="MEK0083500.1"/>
    </source>
</evidence>
<proteinExistence type="inferred from homology"/>
<reference evidence="4 5" key="1">
    <citation type="submission" date="2024-01" db="EMBL/GenBank/DDBJ databases">
        <title>Multi-omics insights into the function and evolution of sodium benzoate biodegradation pathways in Benzoatithermus flavus gen. nov., sp. nov. from hot spring.</title>
        <authorList>
            <person name="Hu C.-J."/>
            <person name="Li W.-J."/>
        </authorList>
    </citation>
    <scope>NUCLEOTIDE SEQUENCE [LARGE SCALE GENOMIC DNA]</scope>
    <source>
        <strain evidence="4 5">SYSU G07066</strain>
    </source>
</reference>
<feature type="domain" description="SHSP" evidence="3">
    <location>
        <begin position="39"/>
        <end position="138"/>
    </location>
</feature>
<protein>
    <submittedName>
        <fullName evidence="4">Hsp20/alpha crystallin family protein</fullName>
    </submittedName>
</protein>
<evidence type="ECO:0000256" key="1">
    <source>
        <dbReference type="PROSITE-ProRule" id="PRU00285"/>
    </source>
</evidence>
<dbReference type="RefSeq" id="WP_418159348.1">
    <property type="nucleotide sequence ID" value="NZ_JBBLZC010000008.1"/>
</dbReference>
<dbReference type="EMBL" id="JBBLZC010000008">
    <property type="protein sequence ID" value="MEK0083500.1"/>
    <property type="molecule type" value="Genomic_DNA"/>
</dbReference>
<gene>
    <name evidence="4" type="ORF">U1T56_10080</name>
</gene>
<accession>A0ABU8XQJ8</accession>
<organism evidence="4 5">
    <name type="scientific">Benzoatithermus flavus</name>
    <dbReference type="NCBI Taxonomy" id="3108223"/>
    <lineage>
        <taxon>Bacteria</taxon>
        <taxon>Pseudomonadati</taxon>
        <taxon>Pseudomonadota</taxon>
        <taxon>Alphaproteobacteria</taxon>
        <taxon>Geminicoccales</taxon>
        <taxon>Geminicoccaceae</taxon>
        <taxon>Benzoatithermus</taxon>
    </lineage>
</organism>
<dbReference type="SUPFAM" id="SSF49764">
    <property type="entry name" value="HSP20-like chaperones"/>
    <property type="match status" value="1"/>
</dbReference>
<comment type="caution">
    <text evidence="4">The sequence shown here is derived from an EMBL/GenBank/DDBJ whole genome shotgun (WGS) entry which is preliminary data.</text>
</comment>
<comment type="similarity">
    <text evidence="1 2">Belongs to the small heat shock protein (HSP20) family.</text>
</comment>
<dbReference type="Proteomes" id="UP001375743">
    <property type="component" value="Unassembled WGS sequence"/>
</dbReference>
<dbReference type="Gene3D" id="2.60.40.790">
    <property type="match status" value="1"/>
</dbReference>
<keyword evidence="5" id="KW-1185">Reference proteome</keyword>
<dbReference type="PROSITE" id="PS01031">
    <property type="entry name" value="SHSP"/>
    <property type="match status" value="1"/>
</dbReference>
<dbReference type="Pfam" id="PF00011">
    <property type="entry name" value="HSP20"/>
    <property type="match status" value="1"/>
</dbReference>
<dbReference type="CDD" id="cd06464">
    <property type="entry name" value="ACD_sHsps-like"/>
    <property type="match status" value="1"/>
</dbReference>
<evidence type="ECO:0000256" key="2">
    <source>
        <dbReference type="RuleBase" id="RU003616"/>
    </source>
</evidence>
<dbReference type="InterPro" id="IPR002068">
    <property type="entry name" value="A-crystallin/Hsp20_dom"/>
</dbReference>
<evidence type="ECO:0000259" key="3">
    <source>
        <dbReference type="PROSITE" id="PS01031"/>
    </source>
</evidence>
<sequence length="138" mass="15362">MGRDEMRNRMWAQALELLDRAERVHRAMFRPGSGGQPASGPTCWEPPVDVLEVDGAIWIQVMLPGVSPEQVEIRIEGNQLVVAGERSLPLPPGTGVIHRLETPYGCFERRITLPPGHYEIGRRDLTLGCLTLTLRKIG</sequence>